<keyword evidence="1" id="KW-0812">Transmembrane</keyword>
<dbReference type="Proteomes" id="UP000252355">
    <property type="component" value="Unassembled WGS sequence"/>
</dbReference>
<gene>
    <name evidence="2" type="ORF">OZSIB_3255</name>
</gene>
<protein>
    <submittedName>
        <fullName evidence="2">Uncharacterized protein</fullName>
    </submittedName>
</protein>
<name>A0A367ZRY9_9BACT</name>
<keyword evidence="1" id="KW-1133">Transmembrane helix</keyword>
<comment type="caution">
    <text evidence="2">The sequence shown here is derived from an EMBL/GenBank/DDBJ whole genome shotgun (WGS) entry which is preliminary data.</text>
</comment>
<evidence type="ECO:0000256" key="1">
    <source>
        <dbReference type="SAM" id="Phobius"/>
    </source>
</evidence>
<evidence type="ECO:0000313" key="3">
    <source>
        <dbReference type="Proteomes" id="UP000252355"/>
    </source>
</evidence>
<proteinExistence type="predicted"/>
<sequence length="55" mass="6108">MAEEQSGAVFLIALLVTTLVVGAFVLIVKSDYRVEQIVITNEDYYPNVEVTTETD</sequence>
<dbReference type="EMBL" id="QOQW01000006">
    <property type="protein sequence ID" value="RCK80509.1"/>
    <property type="molecule type" value="Genomic_DNA"/>
</dbReference>
<accession>A0A367ZRY9</accession>
<reference evidence="2 3" key="1">
    <citation type="submission" date="2018-05" db="EMBL/GenBank/DDBJ databases">
        <title>A metagenomic window into the 2 km-deep terrestrial subsurface aquifer revealed taxonomically and functionally diverse microbial community comprising novel uncultured bacterial lineages.</title>
        <authorList>
            <person name="Kadnikov V.V."/>
            <person name="Mardanov A.V."/>
            <person name="Beletsky A.V."/>
            <person name="Banks D."/>
            <person name="Pimenov N.V."/>
            <person name="Frank Y.A."/>
            <person name="Karnachuk O.V."/>
            <person name="Ravin N.V."/>
        </authorList>
    </citation>
    <scope>NUCLEOTIDE SEQUENCE [LARGE SCALE GENOMIC DNA]</scope>
    <source>
        <strain evidence="2">BY5</strain>
    </source>
</reference>
<dbReference type="AlphaFoldDB" id="A0A367ZRY9"/>
<feature type="transmembrane region" description="Helical" evidence="1">
    <location>
        <begin position="6"/>
        <end position="28"/>
    </location>
</feature>
<keyword evidence="1" id="KW-0472">Membrane</keyword>
<organism evidence="2 3">
    <name type="scientific">Candidatus Ozemobacter sibiricus</name>
    <dbReference type="NCBI Taxonomy" id="2268124"/>
    <lineage>
        <taxon>Bacteria</taxon>
        <taxon>Candidatus Ozemobacteria</taxon>
        <taxon>Candidatus Ozemobacterales</taxon>
        <taxon>Candidatus Ozemobacteraceae</taxon>
        <taxon>Candidatus Ozemobacter</taxon>
    </lineage>
</organism>
<evidence type="ECO:0000313" key="2">
    <source>
        <dbReference type="EMBL" id="RCK80509.1"/>
    </source>
</evidence>